<dbReference type="EMBL" id="JAYKXP010000059">
    <property type="protein sequence ID" value="KAK7033976.1"/>
    <property type="molecule type" value="Genomic_DNA"/>
</dbReference>
<protein>
    <recommendedName>
        <fullName evidence="3">Hemolytic lectin LSLb</fullName>
    </recommendedName>
</protein>
<dbReference type="PANTHER" id="PTHR39244:SF5">
    <property type="entry name" value="NATTERIN-3-LIKE"/>
    <property type="match status" value="1"/>
</dbReference>
<dbReference type="Gene3D" id="2.170.15.10">
    <property type="entry name" value="Proaerolysin, chain A, domain 3"/>
    <property type="match status" value="1"/>
</dbReference>
<comment type="caution">
    <text evidence="1">The sequence shown here is derived from an EMBL/GenBank/DDBJ whole genome shotgun (WGS) entry which is preliminary data.</text>
</comment>
<evidence type="ECO:0000313" key="1">
    <source>
        <dbReference type="EMBL" id="KAK7033976.1"/>
    </source>
</evidence>
<proteinExistence type="predicted"/>
<keyword evidence="2" id="KW-1185">Reference proteome</keyword>
<name>A0AAW0C325_9AGAR</name>
<dbReference type="CDD" id="cd23424">
    <property type="entry name" value="beta-trefoil_Ricin_BEL-like"/>
    <property type="match status" value="1"/>
</dbReference>
<dbReference type="InterPro" id="IPR053237">
    <property type="entry name" value="Natterin_C"/>
</dbReference>
<gene>
    <name evidence="1" type="ORF">VNI00_012603</name>
</gene>
<evidence type="ECO:0000313" key="2">
    <source>
        <dbReference type="Proteomes" id="UP001383192"/>
    </source>
</evidence>
<accession>A0AAW0C325</accession>
<organism evidence="1 2">
    <name type="scientific">Paramarasmius palmivorus</name>
    <dbReference type="NCBI Taxonomy" id="297713"/>
    <lineage>
        <taxon>Eukaryota</taxon>
        <taxon>Fungi</taxon>
        <taxon>Dikarya</taxon>
        <taxon>Basidiomycota</taxon>
        <taxon>Agaricomycotina</taxon>
        <taxon>Agaricomycetes</taxon>
        <taxon>Agaricomycetidae</taxon>
        <taxon>Agaricales</taxon>
        <taxon>Marasmiineae</taxon>
        <taxon>Marasmiaceae</taxon>
        <taxon>Paramarasmius</taxon>
    </lineage>
</organism>
<dbReference type="InterPro" id="IPR004991">
    <property type="entry name" value="Aerolysin-like"/>
</dbReference>
<dbReference type="Gene3D" id="2.80.10.50">
    <property type="match status" value="1"/>
</dbReference>
<dbReference type="Pfam" id="PF03318">
    <property type="entry name" value="ETX_MTX2"/>
    <property type="match status" value="1"/>
</dbReference>
<dbReference type="CDD" id="cd20215">
    <property type="entry name" value="PFM_LSL-like"/>
    <property type="match status" value="1"/>
</dbReference>
<sequence length="337" mass="37809">MSLSSMILDLSPVKVPSETETSKSQEDAVYIPPEGVYFRLLGYVSQHVLFSRTFRTDPAVGHNPMADEHDDQYFTLIHGTGSRKGTYAIKSKVTGYVLYSRTFRNPHVGHTPGDGEFGDNWFEIEMGTGKRAGRFRLVTPEVGVALFSRTFRKPYIGNNPAHEVYDDQYFSFLFEDMKVDKVEYDLKEGKIISTTPMVLTNQTLENKSDHEQEMSFALNKTVTHTSSFQYTTGFTITIGSTFSAGIPGVGEIGLTLDRSFSNEWTWGKEDSVAKSYTATFPVKAGPKQTVRAVSTVNKCDLDVPYTIYMSSKSTGTKVETKGIWRGVTTWNLRHKIE</sequence>
<reference evidence="1 2" key="1">
    <citation type="submission" date="2024-01" db="EMBL/GenBank/DDBJ databases">
        <title>A draft genome for a cacao thread blight-causing isolate of Paramarasmius palmivorus.</title>
        <authorList>
            <person name="Baruah I.K."/>
            <person name="Bukari Y."/>
            <person name="Amoako-Attah I."/>
            <person name="Meinhardt L.W."/>
            <person name="Bailey B.A."/>
            <person name="Cohen S.P."/>
        </authorList>
    </citation>
    <scope>NUCLEOTIDE SEQUENCE [LARGE SCALE GENOMIC DNA]</scope>
    <source>
        <strain evidence="1 2">GH-12</strain>
    </source>
</reference>
<dbReference type="Proteomes" id="UP001383192">
    <property type="component" value="Unassembled WGS sequence"/>
</dbReference>
<dbReference type="PANTHER" id="PTHR39244">
    <property type="entry name" value="NATTERIN-4"/>
    <property type="match status" value="1"/>
</dbReference>
<dbReference type="AlphaFoldDB" id="A0AAW0C325"/>
<evidence type="ECO:0008006" key="3">
    <source>
        <dbReference type="Google" id="ProtNLM"/>
    </source>
</evidence>
<dbReference type="SUPFAM" id="SSF56973">
    <property type="entry name" value="Aerolisin/ETX pore-forming domain"/>
    <property type="match status" value="1"/>
</dbReference>